<name>A0A6J4MT59_9BACT</name>
<dbReference type="EMBL" id="CADCTV010000900">
    <property type="protein sequence ID" value="CAA9368193.1"/>
    <property type="molecule type" value="Genomic_DNA"/>
</dbReference>
<dbReference type="AlphaFoldDB" id="A0A6J4MT59"/>
<proteinExistence type="predicted"/>
<reference evidence="2" key="1">
    <citation type="submission" date="2020-02" db="EMBL/GenBank/DDBJ databases">
        <authorList>
            <person name="Meier V. D."/>
        </authorList>
    </citation>
    <scope>NUCLEOTIDE SEQUENCE</scope>
    <source>
        <strain evidence="2">AVDCRST_MAG89</strain>
    </source>
</reference>
<feature type="region of interest" description="Disordered" evidence="1">
    <location>
        <begin position="55"/>
        <end position="103"/>
    </location>
</feature>
<evidence type="ECO:0000256" key="1">
    <source>
        <dbReference type="SAM" id="MobiDB-lite"/>
    </source>
</evidence>
<organism evidence="2">
    <name type="scientific">uncultured Gemmatimonadota bacterium</name>
    <dbReference type="NCBI Taxonomy" id="203437"/>
    <lineage>
        <taxon>Bacteria</taxon>
        <taxon>Pseudomonadati</taxon>
        <taxon>Gemmatimonadota</taxon>
        <taxon>environmental samples</taxon>
    </lineage>
</organism>
<accession>A0A6J4MT59</accession>
<feature type="region of interest" description="Disordered" evidence="1">
    <location>
        <begin position="1"/>
        <end position="30"/>
    </location>
</feature>
<evidence type="ECO:0000313" key="2">
    <source>
        <dbReference type="EMBL" id="CAA9368193.1"/>
    </source>
</evidence>
<sequence length="103" mass="10675">MLIGRATSDGSVAPDGGRPQHPSAQSLYDPRNLHPMTRFIALASLVLLAACSSGADMADDTPANDSTLDAITGRGEEKAQERAEKAEKDAAARAAEAGADEPR</sequence>
<protein>
    <submittedName>
        <fullName evidence="2">Uncharacterized protein</fullName>
    </submittedName>
</protein>
<feature type="compositionally biased region" description="Basic and acidic residues" evidence="1">
    <location>
        <begin position="74"/>
        <end position="91"/>
    </location>
</feature>
<gene>
    <name evidence="2" type="ORF">AVDCRST_MAG89-4303</name>
</gene>